<dbReference type="Proteomes" id="UP000260795">
    <property type="component" value="Unassembled WGS sequence"/>
</dbReference>
<evidence type="ECO:0000313" key="36">
    <source>
        <dbReference type="Proteomes" id="UP000284022"/>
    </source>
</evidence>
<evidence type="ECO:0000256" key="3">
    <source>
        <dbReference type="ARBA" id="ARBA00022722"/>
    </source>
</evidence>
<evidence type="ECO:0000313" key="31">
    <source>
        <dbReference type="Proteomes" id="UP000260844"/>
    </source>
</evidence>
<evidence type="ECO:0000313" key="7">
    <source>
        <dbReference type="EMBL" id="BBK87840.1"/>
    </source>
</evidence>
<evidence type="ECO:0000313" key="11">
    <source>
        <dbReference type="EMBL" id="KAB4169843.1"/>
    </source>
</evidence>
<dbReference type="EMBL" id="QRTH01000014">
    <property type="protein sequence ID" value="RGQ47710.1"/>
    <property type="molecule type" value="Genomic_DNA"/>
</dbReference>
<dbReference type="Proteomes" id="UP000283601">
    <property type="component" value="Unassembled WGS sequence"/>
</dbReference>
<evidence type="ECO:0000313" key="34">
    <source>
        <dbReference type="Proteomes" id="UP000283680"/>
    </source>
</evidence>
<dbReference type="Gene3D" id="3.30.420.140">
    <property type="entry name" value="YqgF/RNase H-like domain"/>
    <property type="match status" value="1"/>
</dbReference>
<evidence type="ECO:0000313" key="35">
    <source>
        <dbReference type="Proteomes" id="UP000283766"/>
    </source>
</evidence>
<evidence type="ECO:0000313" key="24">
    <source>
        <dbReference type="EMBL" id="RHC71862.1"/>
    </source>
</evidence>
<name>A0A139JU06_BACUN</name>
<accession>A0A139JU06</accession>
<dbReference type="Proteomes" id="UP000433928">
    <property type="component" value="Unassembled WGS sequence"/>
</dbReference>
<dbReference type="OrthoDB" id="9796140at2"/>
<dbReference type="EMBL" id="QSPV01000001">
    <property type="protein sequence ID" value="RGJ96999.1"/>
    <property type="molecule type" value="Genomic_DNA"/>
</dbReference>
<reference evidence="13" key="6">
    <citation type="submission" date="2022-10" db="EMBL/GenBank/DDBJ databases">
        <title>Human gut microbiome strain richness.</title>
        <authorList>
            <person name="Chen-Liaw A."/>
        </authorList>
    </citation>
    <scope>NUCLEOTIDE SEQUENCE</scope>
    <source>
        <strain evidence="15">1001713st2_A4_1001713B170214_170313</strain>
        <strain evidence="13">A1_m1001262Bd0_191120</strain>
        <strain evidence="14">BSD2780061687st1_G10_BSD2780061687b_171204</strain>
    </source>
</reference>
<dbReference type="EMBL" id="WCUV01000008">
    <property type="protein sequence ID" value="KAB4090897.1"/>
    <property type="molecule type" value="Genomic_DNA"/>
</dbReference>
<dbReference type="GO" id="GO:0000967">
    <property type="term" value="P:rRNA 5'-end processing"/>
    <property type="evidence" value="ECO:0007669"/>
    <property type="project" value="UniProtKB-UniRule"/>
</dbReference>
<dbReference type="HAMAP" id="MF_00651">
    <property type="entry name" value="Nuclease_YqgF"/>
    <property type="match status" value="1"/>
</dbReference>
<dbReference type="Proteomes" id="UP000283680">
    <property type="component" value="Unassembled WGS sequence"/>
</dbReference>
<dbReference type="CDD" id="cd16964">
    <property type="entry name" value="YqgF"/>
    <property type="match status" value="1"/>
</dbReference>
<dbReference type="Proteomes" id="UP001213309">
    <property type="component" value="Unassembled WGS sequence"/>
</dbReference>
<dbReference type="Proteomes" id="UP001218502">
    <property type="component" value="Unassembled WGS sequence"/>
</dbReference>
<dbReference type="EMBL" id="QSRK01000032">
    <property type="protein sequence ID" value="RGL09964.1"/>
    <property type="molecule type" value="Genomic_DNA"/>
</dbReference>
<dbReference type="InterPro" id="IPR012337">
    <property type="entry name" value="RNaseH-like_sf"/>
</dbReference>
<evidence type="ECO:0000313" key="42">
    <source>
        <dbReference type="Proteomes" id="UP000433928"/>
    </source>
</evidence>
<dbReference type="NCBIfam" id="TIGR00250">
    <property type="entry name" value="RNAse_H_YqgF"/>
    <property type="match status" value="1"/>
</dbReference>
<dbReference type="EMBL" id="CZAF01000008">
    <property type="protein sequence ID" value="CUP25905.1"/>
    <property type="molecule type" value="Genomic_DNA"/>
</dbReference>
<evidence type="ECO:0000313" key="22">
    <source>
        <dbReference type="EMBL" id="RGU38963.1"/>
    </source>
</evidence>
<dbReference type="EMBL" id="JAQNSG010000007">
    <property type="protein sequence ID" value="MDC1880133.1"/>
    <property type="molecule type" value="Genomic_DNA"/>
</dbReference>
<evidence type="ECO:0000313" key="13">
    <source>
        <dbReference type="EMBL" id="MDC1754392.1"/>
    </source>
</evidence>
<evidence type="ECO:0000313" key="27">
    <source>
        <dbReference type="Proteomes" id="UP000095614"/>
    </source>
</evidence>
<reference evidence="7 40" key="5">
    <citation type="submission" date="2019-06" db="EMBL/GenBank/DDBJ databases">
        <title>Complete genome sequence of Bacteroides uniformis NBRC 113350.</title>
        <authorList>
            <person name="Miura T."/>
            <person name="Furukawa M."/>
            <person name="Shimamura M."/>
            <person name="Ohyama Y."/>
            <person name="Yamazoe A."/>
            <person name="Kawasaki H."/>
        </authorList>
    </citation>
    <scope>NUCLEOTIDE SEQUENCE [LARGE SCALE GENOMIC DNA]</scope>
    <source>
        <strain evidence="7 40">NBRC 113350</strain>
    </source>
</reference>
<dbReference type="PATRIC" id="fig|820.27.peg.4102"/>
<dbReference type="Proteomes" id="UP000260844">
    <property type="component" value="Unassembled WGS sequence"/>
</dbReference>
<dbReference type="Proteomes" id="UP000285283">
    <property type="component" value="Unassembled WGS sequence"/>
</dbReference>
<evidence type="ECO:0000313" key="26">
    <source>
        <dbReference type="EMBL" id="RHH33720.1"/>
    </source>
</evidence>
<protein>
    <recommendedName>
        <fullName evidence="5">Putative pre-16S rRNA nuclease</fullName>
        <ecNumber evidence="5">3.1.-.-</ecNumber>
    </recommendedName>
</protein>
<dbReference type="AlphaFoldDB" id="A0A139JU06"/>
<reference evidence="30 31" key="3">
    <citation type="submission" date="2018-08" db="EMBL/GenBank/DDBJ databases">
        <title>A genome reference for cultivated species of the human gut microbiota.</title>
        <authorList>
            <person name="Zou Y."/>
            <person name="Xue W."/>
            <person name="Luo G."/>
        </authorList>
    </citation>
    <scope>NUCLEOTIDE SEQUENCE [LARGE SCALE GENOMIC DNA]</scope>
    <source>
        <strain evidence="22 36">AF17-20</strain>
        <strain evidence="21 38">AF21-53</strain>
        <strain evidence="20 34">AF28-11</strain>
        <strain evidence="26 35">AM18-14LB</strain>
        <strain evidence="25 33">AM29-12AC</strain>
        <strain evidence="24 37">AM34-25</strain>
        <strain evidence="23 39">AM39-1</strain>
        <strain evidence="19 32">OM07-9</strain>
        <strain evidence="18 30">TF08-13</strain>
        <strain evidence="17 31">TM04-30</strain>
    </source>
</reference>
<dbReference type="EMBL" id="MNQU01000068">
    <property type="protein sequence ID" value="OKZ38569.1"/>
    <property type="molecule type" value="Genomic_DNA"/>
</dbReference>
<keyword evidence="16" id="KW-0067">ATP-binding</keyword>
<dbReference type="Proteomes" id="UP000283766">
    <property type="component" value="Unassembled WGS sequence"/>
</dbReference>
<gene>
    <name evidence="10" type="primary">ruvX</name>
    <name evidence="16" type="ORF">BHV79_03875</name>
    <name evidence="7" type="ORF">Bun01g_22100</name>
    <name evidence="26" type="ORF">DW216_06140</name>
    <name evidence="25" type="ORF">DW758_04220</name>
    <name evidence="24" type="ORF">DW831_16740</name>
    <name evidence="23" type="ORF">DW873_02590</name>
    <name evidence="22" type="ORF">DWW83_12325</name>
    <name evidence="21" type="ORF">DWX87_17730</name>
    <name evidence="20" type="ORF">DWY92_18940</name>
    <name evidence="19" type="ORF">DXC07_02935</name>
    <name evidence="18" type="ORF">DXC80_17035</name>
    <name evidence="17" type="ORF">DXD40_00885</name>
    <name evidence="8" type="ORF">ERS852462_03115</name>
    <name evidence="9" type="ORF">ERS852510_03325</name>
    <name evidence="12" type="ORF">GAP47_09495</name>
    <name evidence="10" type="ORF">GAQ56_13015</name>
    <name evidence="11" type="ORF">GAQ59_11775</name>
    <name evidence="13" type="ORF">POY80_18315</name>
    <name evidence="14" type="ORF">POZ22_18215</name>
    <name evidence="15" type="ORF">POZ24_08830</name>
</gene>
<evidence type="ECO:0000313" key="9">
    <source>
        <dbReference type="EMBL" id="CUQ14680.1"/>
    </source>
</evidence>
<dbReference type="Pfam" id="PF03652">
    <property type="entry name" value="RuvX"/>
    <property type="match status" value="1"/>
</dbReference>
<evidence type="ECO:0000256" key="1">
    <source>
        <dbReference type="ARBA" id="ARBA00022490"/>
    </source>
</evidence>
<evidence type="ECO:0000313" key="43">
    <source>
        <dbReference type="Proteomes" id="UP000462376"/>
    </source>
</evidence>
<evidence type="ECO:0000313" key="40">
    <source>
        <dbReference type="Proteomes" id="UP000320533"/>
    </source>
</evidence>
<dbReference type="EC" id="3.1.-.-" evidence="5"/>
<dbReference type="GeneID" id="99751658"/>
<dbReference type="EMBL" id="QSIF01000034">
    <property type="protein sequence ID" value="RHC71862.1"/>
    <property type="molecule type" value="Genomic_DNA"/>
</dbReference>
<feature type="domain" description="YqgF/RNase H-like" evidence="6">
    <location>
        <begin position="2"/>
        <end position="100"/>
    </location>
</feature>
<evidence type="ECO:0000313" key="18">
    <source>
        <dbReference type="EMBL" id="RGL09964.1"/>
    </source>
</evidence>
<dbReference type="EMBL" id="QSJZ01000001">
    <property type="protein sequence ID" value="RHE26250.1"/>
    <property type="molecule type" value="Genomic_DNA"/>
</dbReference>
<evidence type="ECO:0000313" key="14">
    <source>
        <dbReference type="EMBL" id="MDC1856699.1"/>
    </source>
</evidence>
<keyword evidence="2 5" id="KW-0690">Ribosome biogenesis</keyword>
<dbReference type="STRING" id="820.ERS852554_02754"/>
<proteinExistence type="inferred from homology"/>
<evidence type="ECO:0000313" key="39">
    <source>
        <dbReference type="Proteomes" id="UP000286114"/>
    </source>
</evidence>
<evidence type="ECO:0000313" key="20">
    <source>
        <dbReference type="EMBL" id="RGQ47710.1"/>
    </source>
</evidence>
<dbReference type="EMBL" id="QSHA01000001">
    <property type="protein sequence ID" value="RHB77878.1"/>
    <property type="molecule type" value="Genomic_DNA"/>
</dbReference>
<evidence type="ECO:0000256" key="2">
    <source>
        <dbReference type="ARBA" id="ARBA00022517"/>
    </source>
</evidence>
<dbReference type="GO" id="GO:0005829">
    <property type="term" value="C:cytosol"/>
    <property type="evidence" value="ECO:0007669"/>
    <property type="project" value="TreeGrafter"/>
</dbReference>
<keyword evidence="16" id="KW-0547">Nucleotide-binding</keyword>
<comment type="function">
    <text evidence="5">Could be a nuclease involved in processing of the 5'-end of pre-16S rRNA.</text>
</comment>
<evidence type="ECO:0000313" key="32">
    <source>
        <dbReference type="Proteomes" id="UP000261295"/>
    </source>
</evidence>
<dbReference type="SMART" id="SM00732">
    <property type="entry name" value="YqgFc"/>
    <property type="match status" value="1"/>
</dbReference>
<evidence type="ECO:0000313" key="16">
    <source>
        <dbReference type="EMBL" id="OKZ38569.1"/>
    </source>
</evidence>
<evidence type="ECO:0000313" key="25">
    <source>
        <dbReference type="EMBL" id="RHE26250.1"/>
    </source>
</evidence>
<dbReference type="RefSeq" id="WP_005827870.1">
    <property type="nucleotide sequence ID" value="NZ_AP019724.1"/>
</dbReference>
<evidence type="ECO:0000313" key="12">
    <source>
        <dbReference type="EMBL" id="KAB4236971.1"/>
    </source>
</evidence>
<evidence type="ECO:0000256" key="4">
    <source>
        <dbReference type="ARBA" id="ARBA00022801"/>
    </source>
</evidence>
<dbReference type="Proteomes" id="UP000261295">
    <property type="component" value="Unassembled WGS sequence"/>
</dbReference>
<evidence type="ECO:0000256" key="5">
    <source>
        <dbReference type="HAMAP-Rule" id="MF_00651"/>
    </source>
</evidence>
<evidence type="ECO:0000259" key="6">
    <source>
        <dbReference type="SMART" id="SM00732"/>
    </source>
</evidence>
<dbReference type="Proteomes" id="UP000095614">
    <property type="component" value="Unassembled WGS sequence"/>
</dbReference>
<dbReference type="EMBL" id="QSTL01000001">
    <property type="protein sequence ID" value="RGM59116.1"/>
    <property type="molecule type" value="Genomic_DNA"/>
</dbReference>
<dbReference type="Proteomes" id="UP000432488">
    <property type="component" value="Unassembled WGS sequence"/>
</dbReference>
<reference evidence="16 29" key="2">
    <citation type="journal article" date="2016" name="Nat. Biotechnol.">
        <title>Measurement of bacterial replication rates in microbial communities.</title>
        <authorList>
            <person name="Brown C.T."/>
            <person name="Olm M.R."/>
            <person name="Thomas B.C."/>
            <person name="Banfield J.F."/>
        </authorList>
    </citation>
    <scope>NUCLEOTIDE SEQUENCE [LARGE SCALE GENOMIC DNA]</scope>
    <source>
        <strain evidence="16">45_41</strain>
    </source>
</reference>
<evidence type="ECO:0000313" key="33">
    <source>
        <dbReference type="Proteomes" id="UP000283601"/>
    </source>
</evidence>
<dbReference type="GO" id="GO:0016788">
    <property type="term" value="F:hydrolase activity, acting on ester bonds"/>
    <property type="evidence" value="ECO:0007669"/>
    <property type="project" value="UniProtKB-UniRule"/>
</dbReference>
<evidence type="ECO:0000313" key="28">
    <source>
        <dbReference type="Proteomes" id="UP000095766"/>
    </source>
</evidence>
<dbReference type="Proteomes" id="UP000286114">
    <property type="component" value="Unassembled WGS sequence"/>
</dbReference>
<dbReference type="InterPro" id="IPR037027">
    <property type="entry name" value="YqgF/RNaseH-like_dom_sf"/>
</dbReference>
<keyword evidence="4 5" id="KW-0378">Hydrolase</keyword>
<dbReference type="Proteomes" id="UP000095766">
    <property type="component" value="Unassembled WGS sequence"/>
</dbReference>
<evidence type="ECO:0000313" key="10">
    <source>
        <dbReference type="EMBL" id="KAB4090897.1"/>
    </source>
</evidence>
<dbReference type="Proteomes" id="UP000284514">
    <property type="component" value="Unassembled WGS sequence"/>
</dbReference>
<keyword evidence="1 5" id="KW-0963">Cytoplasm</keyword>
<dbReference type="EMBL" id="JAQNSB010000033">
    <property type="protein sequence ID" value="MDC1856699.1"/>
    <property type="molecule type" value="Genomic_DNA"/>
</dbReference>
<dbReference type="EMBL" id="QRXV01000012">
    <property type="protein sequence ID" value="RGU38963.1"/>
    <property type="molecule type" value="Genomic_DNA"/>
</dbReference>
<dbReference type="SUPFAM" id="SSF53098">
    <property type="entry name" value="Ribonuclease H-like"/>
    <property type="match status" value="1"/>
</dbReference>
<evidence type="ECO:0000313" key="41">
    <source>
        <dbReference type="Proteomes" id="UP000432488"/>
    </source>
</evidence>
<comment type="similarity">
    <text evidence="5">Belongs to the YqgF HJR family.</text>
</comment>
<reference evidence="41 42" key="4">
    <citation type="journal article" date="2019" name="Nat. Med.">
        <title>A library of human gut bacterial isolates paired with longitudinal multiomics data enables mechanistic microbiome research.</title>
        <authorList>
            <person name="Poyet M."/>
            <person name="Groussin M."/>
            <person name="Gibbons S.M."/>
            <person name="Avila-Pacheco J."/>
            <person name="Jiang X."/>
            <person name="Kearney S.M."/>
            <person name="Perrotta A.R."/>
            <person name="Berdy B."/>
            <person name="Zhao S."/>
            <person name="Lieberman T.D."/>
            <person name="Swanson P.K."/>
            <person name="Smith M."/>
            <person name="Roesemann S."/>
            <person name="Alexander J.E."/>
            <person name="Rich S.A."/>
            <person name="Livny J."/>
            <person name="Vlamakis H."/>
            <person name="Clish C."/>
            <person name="Bullock K."/>
            <person name="Deik A."/>
            <person name="Scott J."/>
            <person name="Pierce K.A."/>
            <person name="Xavier R.J."/>
            <person name="Alm E.J."/>
        </authorList>
    </citation>
    <scope>NUCLEOTIDE SEQUENCE [LARGE SCALE GENOMIC DNA]</scope>
    <source>
        <strain evidence="11 42">BIOML-A27</strain>
        <strain evidence="10 41">BIOML-A42</strain>
        <strain evidence="12 43">BIOML-A5</strain>
    </source>
</reference>
<dbReference type="InterPro" id="IPR006641">
    <property type="entry name" value="YqgF/RNaseH-like_dom"/>
</dbReference>
<dbReference type="Proteomes" id="UP001214113">
    <property type="component" value="Unassembled WGS sequence"/>
</dbReference>
<dbReference type="InterPro" id="IPR005227">
    <property type="entry name" value="YqgF"/>
</dbReference>
<evidence type="ECO:0000313" key="19">
    <source>
        <dbReference type="EMBL" id="RGM59116.1"/>
    </source>
</evidence>
<evidence type="ECO:0000313" key="8">
    <source>
        <dbReference type="EMBL" id="CUP25905.1"/>
    </source>
</evidence>
<evidence type="ECO:0000313" key="17">
    <source>
        <dbReference type="EMBL" id="RGJ96999.1"/>
    </source>
</evidence>
<reference evidence="27 28" key="1">
    <citation type="submission" date="2015-09" db="EMBL/GenBank/DDBJ databases">
        <authorList>
            <consortium name="Pathogen Informatics"/>
        </authorList>
    </citation>
    <scope>NUCLEOTIDE SEQUENCE [LARGE SCALE GENOMIC DNA]</scope>
    <source>
        <strain evidence="8 27">2789STDY5834847</strain>
        <strain evidence="9 28">2789STDY5834898</strain>
    </source>
</reference>
<evidence type="ECO:0000313" key="29">
    <source>
        <dbReference type="Proteomes" id="UP000186549"/>
    </source>
</evidence>
<dbReference type="EMBL" id="CZAO01000017">
    <property type="protein sequence ID" value="CUQ14680.1"/>
    <property type="molecule type" value="Genomic_DNA"/>
</dbReference>
<dbReference type="PANTHER" id="PTHR33317:SF4">
    <property type="entry name" value="POLYNUCLEOTIDYL TRANSFERASE, RIBONUCLEASE H-LIKE SUPERFAMILY PROTEIN"/>
    <property type="match status" value="1"/>
</dbReference>
<dbReference type="EMBL" id="QRJL01000002">
    <property type="protein sequence ID" value="RHH33720.1"/>
    <property type="molecule type" value="Genomic_DNA"/>
</dbReference>
<sequence>MSRIIAIDYGRKRTGIAVSDTLQMIANGLTTVPTHQLLQFLLDYVAKEPVERILVGLPKQMNNEASENMKNIEPFVRSLKKKLPDMPVEYVDERFTSVLAHRTMLEAGLKKKDRQNKALVDEISATIILQTYLENKRFSFL</sequence>
<evidence type="ECO:0000313" key="21">
    <source>
        <dbReference type="EMBL" id="RGS51537.1"/>
    </source>
</evidence>
<evidence type="ECO:0000313" key="37">
    <source>
        <dbReference type="Proteomes" id="UP000284514"/>
    </source>
</evidence>
<comment type="subcellular location">
    <subcellularLocation>
        <location evidence="5">Cytoplasm</location>
    </subcellularLocation>
</comment>
<evidence type="ECO:0000313" key="23">
    <source>
        <dbReference type="EMBL" id="RHB77878.1"/>
    </source>
</evidence>
<dbReference type="PANTHER" id="PTHR33317">
    <property type="entry name" value="POLYNUCLEOTIDYL TRANSFERASE, RIBONUCLEASE H-LIKE SUPERFAMILY PROTEIN"/>
    <property type="match status" value="1"/>
</dbReference>
<dbReference type="Proteomes" id="UP000284022">
    <property type="component" value="Unassembled WGS sequence"/>
</dbReference>
<keyword evidence="16" id="KW-0347">Helicase</keyword>
<evidence type="ECO:0000313" key="30">
    <source>
        <dbReference type="Proteomes" id="UP000260795"/>
    </source>
</evidence>
<dbReference type="Proteomes" id="UP000320533">
    <property type="component" value="Chromosome"/>
</dbReference>
<organism evidence="8 27">
    <name type="scientific">Bacteroides uniformis</name>
    <dbReference type="NCBI Taxonomy" id="820"/>
    <lineage>
        <taxon>Bacteria</taxon>
        <taxon>Pseudomonadati</taxon>
        <taxon>Bacteroidota</taxon>
        <taxon>Bacteroidia</taxon>
        <taxon>Bacteroidales</taxon>
        <taxon>Bacteroidaceae</taxon>
        <taxon>Bacteroides</taxon>
    </lineage>
</organism>
<dbReference type="Proteomes" id="UP000186549">
    <property type="component" value="Unassembled WGS sequence"/>
</dbReference>
<dbReference type="EMBL" id="JAQNQY010000027">
    <property type="protein sequence ID" value="MDC1754392.1"/>
    <property type="molecule type" value="Genomic_DNA"/>
</dbReference>
<dbReference type="KEGG" id="bun:Bun01g_22100"/>
<evidence type="ECO:0000313" key="15">
    <source>
        <dbReference type="EMBL" id="MDC1880133.1"/>
    </source>
</evidence>
<dbReference type="Proteomes" id="UP000462376">
    <property type="component" value="Unassembled WGS sequence"/>
</dbReference>
<keyword evidence="3 5" id="KW-0540">Nuclease</keyword>
<dbReference type="GO" id="GO:0004518">
    <property type="term" value="F:nuclease activity"/>
    <property type="evidence" value="ECO:0007669"/>
    <property type="project" value="UniProtKB-KW"/>
</dbReference>
<dbReference type="EMBL" id="AP019724">
    <property type="protein sequence ID" value="BBK87840.1"/>
    <property type="molecule type" value="Genomic_DNA"/>
</dbReference>
<dbReference type="EMBL" id="WCUG01000008">
    <property type="protein sequence ID" value="KAB4169843.1"/>
    <property type="molecule type" value="Genomic_DNA"/>
</dbReference>
<dbReference type="GO" id="GO:0004386">
    <property type="term" value="F:helicase activity"/>
    <property type="evidence" value="ECO:0007669"/>
    <property type="project" value="UniProtKB-KW"/>
</dbReference>
<dbReference type="EMBL" id="QRVP01000022">
    <property type="protein sequence ID" value="RGS51537.1"/>
    <property type="molecule type" value="Genomic_DNA"/>
</dbReference>
<evidence type="ECO:0000313" key="38">
    <source>
        <dbReference type="Proteomes" id="UP000285283"/>
    </source>
</evidence>
<dbReference type="EMBL" id="WCTL01000007">
    <property type="protein sequence ID" value="KAB4236971.1"/>
    <property type="molecule type" value="Genomic_DNA"/>
</dbReference>